<name>A0AA35M7Q9_9HYPO</name>
<keyword evidence="3" id="KW-0560">Oxidoreductase</keyword>
<dbReference type="EMBL" id="CABFNP030001195">
    <property type="protein sequence ID" value="CAI6092096.1"/>
    <property type="molecule type" value="Genomic_DNA"/>
</dbReference>
<comment type="caution">
    <text evidence="5">The sequence shown here is derived from an EMBL/GenBank/DDBJ whole genome shotgun (WGS) entry which is preliminary data.</text>
</comment>
<dbReference type="InterPro" id="IPR036291">
    <property type="entry name" value="NAD(P)-bd_dom_sf"/>
</dbReference>
<dbReference type="SUPFAM" id="SSF51735">
    <property type="entry name" value="NAD(P)-binding Rossmann-fold domains"/>
    <property type="match status" value="1"/>
</dbReference>
<dbReference type="Gene3D" id="3.40.50.720">
    <property type="entry name" value="NAD(P)-binding Rossmann-like Domain"/>
    <property type="match status" value="1"/>
</dbReference>
<dbReference type="GO" id="GO:0016491">
    <property type="term" value="F:oxidoreductase activity"/>
    <property type="evidence" value="ECO:0007669"/>
    <property type="project" value="UniProtKB-KW"/>
</dbReference>
<dbReference type="InterPro" id="IPR051609">
    <property type="entry name" value="NmrA/Isoflavone_reductase-like"/>
</dbReference>
<reference evidence="5" key="1">
    <citation type="submission" date="2023-01" db="EMBL/GenBank/DDBJ databases">
        <authorList>
            <person name="Piombo E."/>
        </authorList>
    </citation>
    <scope>NUCLEOTIDE SEQUENCE</scope>
</reference>
<dbReference type="PANTHER" id="PTHR47706">
    <property type="entry name" value="NMRA-LIKE FAMILY PROTEIN"/>
    <property type="match status" value="1"/>
</dbReference>
<dbReference type="AlphaFoldDB" id="A0AA35M7Q9"/>
<dbReference type="Pfam" id="PF13460">
    <property type="entry name" value="NAD_binding_10"/>
    <property type="match status" value="1"/>
</dbReference>
<evidence type="ECO:0000313" key="5">
    <source>
        <dbReference type="EMBL" id="CAI6092096.1"/>
    </source>
</evidence>
<sequence>MGRLLTHEALEHGHRVRGLGRSKAKLPKDMEFDSRIKFVETTSYFDDNVLIQACTGCDAVICAYGIVPQLQLEGQLFLLRAAEKANVKKFVTACWNGDYRRLKLGDMESYDPLMCLRAQAPLETTIKPIYIFVGVFAETMFARYHPDDVETAWWLSDRKEVLTWGTGDEQLTITPMRDSAAYTIHLLERDEAENGGDWYLYSWRTSFREASKVFTKVTGKPKEVQIEGSLKDLEALEMERRAKGSKLSYWTYLGLTYFKYLLTGRLEGATDARNSEFPDECRTSMESWFDANA</sequence>
<feature type="domain" description="NAD(P)-binding" evidence="4">
    <location>
        <begin position="2"/>
        <end position="93"/>
    </location>
</feature>
<evidence type="ECO:0000256" key="1">
    <source>
        <dbReference type="ARBA" id="ARBA00005725"/>
    </source>
</evidence>
<dbReference type="Proteomes" id="UP001160390">
    <property type="component" value="Unassembled WGS sequence"/>
</dbReference>
<dbReference type="InterPro" id="IPR016040">
    <property type="entry name" value="NAD(P)-bd_dom"/>
</dbReference>
<evidence type="ECO:0000313" key="6">
    <source>
        <dbReference type="Proteomes" id="UP001160390"/>
    </source>
</evidence>
<keyword evidence="6" id="KW-1185">Reference proteome</keyword>
<dbReference type="PANTHER" id="PTHR47706:SF9">
    <property type="entry name" value="NMRA-LIKE DOMAIN-CONTAINING PROTEIN-RELATED"/>
    <property type="match status" value="1"/>
</dbReference>
<organism evidence="5 6">
    <name type="scientific">Clonostachys chloroleuca</name>
    <dbReference type="NCBI Taxonomy" id="1926264"/>
    <lineage>
        <taxon>Eukaryota</taxon>
        <taxon>Fungi</taxon>
        <taxon>Dikarya</taxon>
        <taxon>Ascomycota</taxon>
        <taxon>Pezizomycotina</taxon>
        <taxon>Sordariomycetes</taxon>
        <taxon>Hypocreomycetidae</taxon>
        <taxon>Hypocreales</taxon>
        <taxon>Bionectriaceae</taxon>
        <taxon>Clonostachys</taxon>
    </lineage>
</organism>
<evidence type="ECO:0000259" key="4">
    <source>
        <dbReference type="Pfam" id="PF13460"/>
    </source>
</evidence>
<comment type="similarity">
    <text evidence="1">Belongs to the NmrA-type oxidoreductase family. Isoflavone reductase subfamily.</text>
</comment>
<gene>
    <name evidence="5" type="ORF">CCHLO57077_00006029</name>
</gene>
<protein>
    <recommendedName>
        <fullName evidence="4">NAD(P)-binding domain-containing protein</fullName>
    </recommendedName>
</protein>
<proteinExistence type="inferred from homology"/>
<accession>A0AA35M7Q9</accession>
<feature type="non-terminal residue" evidence="5">
    <location>
        <position position="293"/>
    </location>
</feature>
<keyword evidence="2" id="KW-0521">NADP</keyword>
<evidence type="ECO:0000256" key="2">
    <source>
        <dbReference type="ARBA" id="ARBA00022857"/>
    </source>
</evidence>
<evidence type="ECO:0000256" key="3">
    <source>
        <dbReference type="ARBA" id="ARBA00023002"/>
    </source>
</evidence>